<feature type="domain" description="HTH marR-type" evidence="4">
    <location>
        <begin position="5"/>
        <end position="137"/>
    </location>
</feature>
<dbReference type="InterPro" id="IPR000835">
    <property type="entry name" value="HTH_MarR-typ"/>
</dbReference>
<dbReference type="SUPFAM" id="SSF46785">
    <property type="entry name" value="Winged helix' DNA-binding domain"/>
    <property type="match status" value="1"/>
</dbReference>
<keyword evidence="3" id="KW-0804">Transcription</keyword>
<comment type="caution">
    <text evidence="5">The sequence shown here is derived from an EMBL/GenBank/DDBJ whole genome shotgun (WGS) entry which is preliminary data.</text>
</comment>
<name>A0A095VR64_9GAMM</name>
<dbReference type="SMART" id="SM00347">
    <property type="entry name" value="HTH_MARR"/>
    <property type="match status" value="1"/>
</dbReference>
<dbReference type="InterPro" id="IPR036390">
    <property type="entry name" value="WH_DNA-bd_sf"/>
</dbReference>
<dbReference type="AlphaFoldDB" id="A0A095VR64"/>
<dbReference type="STRING" id="1265313.HRUBRA_01457"/>
<dbReference type="RefSeq" id="WP_035514868.1">
    <property type="nucleotide sequence ID" value="NZ_KN234751.1"/>
</dbReference>
<protein>
    <submittedName>
        <fullName evidence="5">Transcriptional regulator, MarR family</fullName>
    </submittedName>
</protein>
<accession>A0A095VR64</accession>
<keyword evidence="6" id="KW-1185">Reference proteome</keyword>
<keyword evidence="2" id="KW-0238">DNA-binding</keyword>
<dbReference type="GO" id="GO:0003677">
    <property type="term" value="F:DNA binding"/>
    <property type="evidence" value="ECO:0007669"/>
    <property type="project" value="UniProtKB-KW"/>
</dbReference>
<dbReference type="PRINTS" id="PR00598">
    <property type="entry name" value="HTHMARR"/>
</dbReference>
<evidence type="ECO:0000256" key="1">
    <source>
        <dbReference type="ARBA" id="ARBA00023015"/>
    </source>
</evidence>
<keyword evidence="1" id="KW-0805">Transcription regulation</keyword>
<proteinExistence type="predicted"/>
<dbReference type="HOGENOM" id="CLU_083287_27_7_6"/>
<sequence>MAELEDEVLVSLRRIMRATSIHSRKLGKVMGLTTPQLVVIRAIGEEGLPTASDIARAVSLSQATVTTILNRLEDKQLLTRERSVVDRRRVKVQLTDLGKQVLREAPMPLQESFSARFSVLPRWEQHQIVSALERVATMMDAEELDAAPLLASGDEVV</sequence>
<evidence type="ECO:0000256" key="3">
    <source>
        <dbReference type="ARBA" id="ARBA00023163"/>
    </source>
</evidence>
<dbReference type="Proteomes" id="UP000029640">
    <property type="component" value="Unassembled WGS sequence"/>
</dbReference>
<dbReference type="OrthoDB" id="7502947at2"/>
<dbReference type="Pfam" id="PF01047">
    <property type="entry name" value="MarR"/>
    <property type="match status" value="1"/>
</dbReference>
<evidence type="ECO:0000259" key="4">
    <source>
        <dbReference type="PROSITE" id="PS50995"/>
    </source>
</evidence>
<dbReference type="CDD" id="cd00090">
    <property type="entry name" value="HTH_ARSR"/>
    <property type="match status" value="1"/>
</dbReference>
<dbReference type="PROSITE" id="PS50995">
    <property type="entry name" value="HTH_MARR_2"/>
    <property type="match status" value="1"/>
</dbReference>
<gene>
    <name evidence="5" type="ORF">HRUBRA_01457</name>
</gene>
<dbReference type="InterPro" id="IPR036388">
    <property type="entry name" value="WH-like_DNA-bd_sf"/>
</dbReference>
<evidence type="ECO:0000256" key="2">
    <source>
        <dbReference type="ARBA" id="ARBA00023125"/>
    </source>
</evidence>
<dbReference type="PANTHER" id="PTHR42756">
    <property type="entry name" value="TRANSCRIPTIONAL REGULATOR, MARR"/>
    <property type="match status" value="1"/>
</dbReference>
<dbReference type="InterPro" id="IPR011991">
    <property type="entry name" value="ArsR-like_HTH"/>
</dbReference>
<reference evidence="5 6" key="1">
    <citation type="journal article" date="2014" name="Genome Announc.">
        <title>Genome Sequence of Gammaproteobacterial Pseudohaliea rubra Type Strain DSM 19751, Isolated from Coastal Seawater of the Mediterranean Sea.</title>
        <authorList>
            <person name="Spring S."/>
            <person name="Fiebig A."/>
            <person name="Riedel T."/>
            <person name="Goker M."/>
            <person name="Klenk H.P."/>
        </authorList>
    </citation>
    <scope>NUCLEOTIDE SEQUENCE [LARGE SCALE GENOMIC DNA]</scope>
    <source>
        <strain evidence="5 6">DSM 19751</strain>
    </source>
</reference>
<organism evidence="5 6">
    <name type="scientific">Pseudohaliea rubra DSM 19751</name>
    <dbReference type="NCBI Taxonomy" id="1265313"/>
    <lineage>
        <taxon>Bacteria</taxon>
        <taxon>Pseudomonadati</taxon>
        <taxon>Pseudomonadota</taxon>
        <taxon>Gammaproteobacteria</taxon>
        <taxon>Cellvibrionales</taxon>
        <taxon>Halieaceae</taxon>
        <taxon>Pseudohaliea</taxon>
    </lineage>
</organism>
<dbReference type="GO" id="GO:0003700">
    <property type="term" value="F:DNA-binding transcription factor activity"/>
    <property type="evidence" value="ECO:0007669"/>
    <property type="project" value="InterPro"/>
</dbReference>
<dbReference type="Gene3D" id="1.10.10.10">
    <property type="entry name" value="Winged helix-like DNA-binding domain superfamily/Winged helix DNA-binding domain"/>
    <property type="match status" value="1"/>
</dbReference>
<evidence type="ECO:0000313" key="6">
    <source>
        <dbReference type="Proteomes" id="UP000029640"/>
    </source>
</evidence>
<dbReference type="PANTHER" id="PTHR42756:SF1">
    <property type="entry name" value="TRANSCRIPTIONAL REPRESSOR OF EMRAB OPERON"/>
    <property type="match status" value="1"/>
</dbReference>
<dbReference type="eggNOG" id="COG1846">
    <property type="taxonomic scope" value="Bacteria"/>
</dbReference>
<evidence type="ECO:0000313" key="5">
    <source>
        <dbReference type="EMBL" id="KGE03952.1"/>
    </source>
</evidence>
<dbReference type="EMBL" id="AUVB01000042">
    <property type="protein sequence ID" value="KGE03952.1"/>
    <property type="molecule type" value="Genomic_DNA"/>
</dbReference>